<dbReference type="PANTHER" id="PTHR43309">
    <property type="entry name" value="5-OXOPROLINASE SUBUNIT C"/>
    <property type="match status" value="1"/>
</dbReference>
<dbReference type="InterPro" id="IPR052708">
    <property type="entry name" value="PxpC"/>
</dbReference>
<dbReference type="PANTHER" id="PTHR43309:SF3">
    <property type="entry name" value="5-OXOPROLINASE SUBUNIT C"/>
    <property type="match status" value="1"/>
</dbReference>
<dbReference type="EMBL" id="CP059833">
    <property type="protein sequence ID" value="QMV85697.1"/>
    <property type="molecule type" value="Genomic_DNA"/>
</dbReference>
<dbReference type="InterPro" id="IPR029000">
    <property type="entry name" value="Cyclophilin-like_dom_sf"/>
</dbReference>
<gene>
    <name evidence="5" type="ORF">HW450_02865</name>
</gene>
<dbReference type="SMART" id="SM00797">
    <property type="entry name" value="AHS2"/>
    <property type="match status" value="1"/>
</dbReference>
<accession>A0A7G5FGF6</accession>
<reference evidence="5 6" key="1">
    <citation type="submission" date="2020-07" db="EMBL/GenBank/DDBJ databases">
        <title>non toxigenic Corynebacterium sp. nov from a clinical source.</title>
        <authorList>
            <person name="Bernier A.-M."/>
            <person name="Bernard K."/>
        </authorList>
    </citation>
    <scope>NUCLEOTIDE SEQUENCE [LARGE SCALE GENOMIC DNA]</scope>
    <source>
        <strain evidence="6">NML 93-0612</strain>
    </source>
</reference>
<organism evidence="5 6">
    <name type="scientific">Corynebacterium hindlerae</name>
    <dbReference type="NCBI Taxonomy" id="699041"/>
    <lineage>
        <taxon>Bacteria</taxon>
        <taxon>Bacillati</taxon>
        <taxon>Actinomycetota</taxon>
        <taxon>Actinomycetes</taxon>
        <taxon>Mycobacteriales</taxon>
        <taxon>Corynebacteriaceae</taxon>
        <taxon>Corynebacterium</taxon>
    </lineage>
</organism>
<name>A0A7G5FGF6_9CORY</name>
<keyword evidence="2" id="KW-0378">Hydrolase</keyword>
<dbReference type="InterPro" id="IPR003778">
    <property type="entry name" value="CT_A_B"/>
</dbReference>
<evidence type="ECO:0000259" key="4">
    <source>
        <dbReference type="SMART" id="SM00797"/>
    </source>
</evidence>
<dbReference type="Proteomes" id="UP000515570">
    <property type="component" value="Chromosome"/>
</dbReference>
<dbReference type="SUPFAM" id="SSF50891">
    <property type="entry name" value="Cyclophilin-like"/>
    <property type="match status" value="1"/>
</dbReference>
<keyword evidence="3" id="KW-0067">ATP-binding</keyword>
<dbReference type="Gene3D" id="2.40.100.10">
    <property type="entry name" value="Cyclophilin-like"/>
    <property type="match status" value="1"/>
</dbReference>
<evidence type="ECO:0000256" key="2">
    <source>
        <dbReference type="ARBA" id="ARBA00022801"/>
    </source>
</evidence>
<dbReference type="GO" id="GO:0005524">
    <property type="term" value="F:ATP binding"/>
    <property type="evidence" value="ECO:0007669"/>
    <property type="project" value="UniProtKB-KW"/>
</dbReference>
<dbReference type="NCBIfam" id="TIGR00724">
    <property type="entry name" value="urea_amlyse_rel"/>
    <property type="match status" value="1"/>
</dbReference>
<evidence type="ECO:0000256" key="3">
    <source>
        <dbReference type="ARBA" id="ARBA00022840"/>
    </source>
</evidence>
<dbReference type="Pfam" id="PF02626">
    <property type="entry name" value="CT_A_B"/>
    <property type="match status" value="1"/>
</dbReference>
<dbReference type="GO" id="GO:0016787">
    <property type="term" value="F:hydrolase activity"/>
    <property type="evidence" value="ECO:0007669"/>
    <property type="project" value="UniProtKB-KW"/>
</dbReference>
<protein>
    <submittedName>
        <fullName evidence="5">Biotin-dependent carboxyltransferase family protein</fullName>
    </submittedName>
</protein>
<dbReference type="GO" id="GO:0016740">
    <property type="term" value="F:transferase activity"/>
    <property type="evidence" value="ECO:0007669"/>
    <property type="project" value="UniProtKB-KW"/>
</dbReference>
<keyword evidence="1" id="KW-0547">Nucleotide-binding</keyword>
<evidence type="ECO:0000256" key="1">
    <source>
        <dbReference type="ARBA" id="ARBA00022741"/>
    </source>
</evidence>
<feature type="domain" description="Carboxyltransferase" evidence="4">
    <location>
        <begin position="23"/>
        <end position="293"/>
    </location>
</feature>
<evidence type="ECO:0000313" key="5">
    <source>
        <dbReference type="EMBL" id="QMV85697.1"/>
    </source>
</evidence>
<proteinExistence type="predicted"/>
<sequence>MFKVINPGAHTVFQDVGRHGLAGTGVCPSGSFDRMSAARANHAMGNDPRATVLECLVGGLVLEALQATQFIVCGVRCPIVISGVDGRVRQSYSNTIIDLEAGERLDIGTAESGMRGYLAIRGGFAAESVLGSRATDIMSGLGPAPVKAGDVLLADSLIAEAAWWPTLRQLPTLWPLEEVQTLSVILGPRADWFTEDSITDFFSQTYQVSPQSNRIGIRLEGSTPLTRAVSRELSSEGMVRGSIQVPPNGMPVIFGPDHPVTGGYPVIGVLTRRSSDYSGQIAPGESVRFQRAT</sequence>
<evidence type="ECO:0000313" key="6">
    <source>
        <dbReference type="Proteomes" id="UP000515570"/>
    </source>
</evidence>
<keyword evidence="6" id="KW-1185">Reference proteome</keyword>
<dbReference type="AlphaFoldDB" id="A0A7G5FGF6"/>
<keyword evidence="5" id="KW-0808">Transferase</keyword>